<organism evidence="1 2">
    <name type="scientific">Portunus trituberculatus</name>
    <name type="common">Swimming crab</name>
    <name type="synonym">Neptunus trituberculatus</name>
    <dbReference type="NCBI Taxonomy" id="210409"/>
    <lineage>
        <taxon>Eukaryota</taxon>
        <taxon>Metazoa</taxon>
        <taxon>Ecdysozoa</taxon>
        <taxon>Arthropoda</taxon>
        <taxon>Crustacea</taxon>
        <taxon>Multicrustacea</taxon>
        <taxon>Malacostraca</taxon>
        <taxon>Eumalacostraca</taxon>
        <taxon>Eucarida</taxon>
        <taxon>Decapoda</taxon>
        <taxon>Pleocyemata</taxon>
        <taxon>Brachyura</taxon>
        <taxon>Eubrachyura</taxon>
        <taxon>Portunoidea</taxon>
        <taxon>Portunidae</taxon>
        <taxon>Portuninae</taxon>
        <taxon>Portunus</taxon>
    </lineage>
</organism>
<evidence type="ECO:0000313" key="2">
    <source>
        <dbReference type="Proteomes" id="UP000324222"/>
    </source>
</evidence>
<dbReference type="Proteomes" id="UP000324222">
    <property type="component" value="Unassembled WGS sequence"/>
</dbReference>
<accession>A0A5B7EJS5</accession>
<keyword evidence="2" id="KW-1185">Reference proteome</keyword>
<name>A0A5B7EJS5_PORTR</name>
<reference evidence="1 2" key="1">
    <citation type="submission" date="2019-05" db="EMBL/GenBank/DDBJ databases">
        <title>Another draft genome of Portunus trituberculatus and its Hox gene families provides insights of decapod evolution.</title>
        <authorList>
            <person name="Jeong J.-H."/>
            <person name="Song I."/>
            <person name="Kim S."/>
            <person name="Choi T."/>
            <person name="Kim D."/>
            <person name="Ryu S."/>
            <person name="Kim W."/>
        </authorList>
    </citation>
    <scope>NUCLEOTIDE SEQUENCE [LARGE SCALE GENOMIC DNA]</scope>
    <source>
        <tissue evidence="1">Muscle</tissue>
    </source>
</reference>
<proteinExistence type="predicted"/>
<dbReference type="EMBL" id="VSRR010002863">
    <property type="protein sequence ID" value="MPC33578.1"/>
    <property type="molecule type" value="Genomic_DNA"/>
</dbReference>
<evidence type="ECO:0000313" key="1">
    <source>
        <dbReference type="EMBL" id="MPC33578.1"/>
    </source>
</evidence>
<gene>
    <name evidence="1" type="ORF">E2C01_026933</name>
</gene>
<dbReference type="AlphaFoldDB" id="A0A5B7EJS5"/>
<comment type="caution">
    <text evidence="1">The sequence shown here is derived from an EMBL/GenBank/DDBJ whole genome shotgun (WGS) entry which is preliminary data.</text>
</comment>
<sequence>MRTGWKTNRVLISHSLVVVLASTNTITKNKNSSSNARANEMEKARLILCLCYFLCLGGGAARAGRVQPITVVLQPDLPITARKRKVWWATKGGSPGLPSQQFIA</sequence>
<protein>
    <submittedName>
        <fullName evidence="1">Uncharacterized protein</fullName>
    </submittedName>
</protein>